<feature type="transmembrane region" description="Helical" evidence="5">
    <location>
        <begin position="57"/>
        <end position="75"/>
    </location>
</feature>
<accession>A0A840IIC9</accession>
<dbReference type="Pfam" id="PF00083">
    <property type="entry name" value="Sugar_tr"/>
    <property type="match status" value="1"/>
</dbReference>
<evidence type="ECO:0000256" key="2">
    <source>
        <dbReference type="ARBA" id="ARBA00022692"/>
    </source>
</evidence>
<evidence type="ECO:0000259" key="6">
    <source>
        <dbReference type="PROSITE" id="PS50850"/>
    </source>
</evidence>
<evidence type="ECO:0000313" key="8">
    <source>
        <dbReference type="Proteomes" id="UP000585272"/>
    </source>
</evidence>
<dbReference type="GO" id="GO:0005886">
    <property type="term" value="C:plasma membrane"/>
    <property type="evidence" value="ECO:0007669"/>
    <property type="project" value="UniProtKB-SubCell"/>
</dbReference>
<evidence type="ECO:0000256" key="3">
    <source>
        <dbReference type="ARBA" id="ARBA00022989"/>
    </source>
</evidence>
<dbReference type="InterPro" id="IPR036259">
    <property type="entry name" value="MFS_trans_sf"/>
</dbReference>
<feature type="transmembrane region" description="Helical" evidence="5">
    <location>
        <begin position="362"/>
        <end position="386"/>
    </location>
</feature>
<dbReference type="AlphaFoldDB" id="A0A840IIC9"/>
<dbReference type="Proteomes" id="UP000585272">
    <property type="component" value="Unassembled WGS sequence"/>
</dbReference>
<comment type="caution">
    <text evidence="7">The sequence shown here is derived from an EMBL/GenBank/DDBJ whole genome shotgun (WGS) entry which is preliminary data.</text>
</comment>
<dbReference type="PROSITE" id="PS50850">
    <property type="entry name" value="MFS"/>
    <property type="match status" value="1"/>
</dbReference>
<evidence type="ECO:0000256" key="5">
    <source>
        <dbReference type="SAM" id="Phobius"/>
    </source>
</evidence>
<evidence type="ECO:0000256" key="4">
    <source>
        <dbReference type="ARBA" id="ARBA00023136"/>
    </source>
</evidence>
<protein>
    <submittedName>
        <fullName evidence="7">MFS family permease</fullName>
    </submittedName>
</protein>
<feature type="transmembrane region" description="Helical" evidence="5">
    <location>
        <begin position="326"/>
        <end position="350"/>
    </location>
</feature>
<feature type="domain" description="Major facilitator superfamily (MFS) profile" evidence="6">
    <location>
        <begin position="20"/>
        <end position="415"/>
    </location>
</feature>
<sequence>MSATVRLLPGGDLHAAQRRTMRVLLLSQVLAGAGLAAGVSVGALLAQEMLGSTGSAGLPAALLTLGSAVAALLVGRLSQASGRRPGLAAGYVVGAIGAVGVVLAAAIDSIPLLFGTLLLYGSGTATNLQARYAGGDLADASSRGRAMSTVLVATTLGAVVGPNLVEPSGTLATSLGIRALAGPFMLAAIAYAVAGVAVWLLLRPDPLLLAREQAGEEATAPAAADEDDDPVALSPTVLLGGAGMVVTQLVMVAIMTMTPVHMHDHGHGLGASGLVISIHIAAMYLPSPLSGWLADRVGRRPMLAVAALTLLAAGVCAAIVPPDSTLLLAFALALLGLGWSFGLAAGTALVTDGAPLAQRARIQGGADLCVALAGATGGLGSGYVVAATSYHTLSLLGGLIGLALLPLLLLLASGRRAGAP</sequence>
<evidence type="ECO:0000256" key="1">
    <source>
        <dbReference type="ARBA" id="ARBA00004651"/>
    </source>
</evidence>
<keyword evidence="4 5" id="KW-0472">Membrane</keyword>
<dbReference type="InterPro" id="IPR020846">
    <property type="entry name" value="MFS_dom"/>
</dbReference>
<organism evidence="7 8">
    <name type="scientific">Conexibacter arvalis</name>
    <dbReference type="NCBI Taxonomy" id="912552"/>
    <lineage>
        <taxon>Bacteria</taxon>
        <taxon>Bacillati</taxon>
        <taxon>Actinomycetota</taxon>
        <taxon>Thermoleophilia</taxon>
        <taxon>Solirubrobacterales</taxon>
        <taxon>Conexibacteraceae</taxon>
        <taxon>Conexibacter</taxon>
    </lineage>
</organism>
<keyword evidence="3 5" id="KW-1133">Transmembrane helix</keyword>
<evidence type="ECO:0000313" key="7">
    <source>
        <dbReference type="EMBL" id="MBB4664529.1"/>
    </source>
</evidence>
<feature type="transmembrane region" description="Helical" evidence="5">
    <location>
        <begin position="177"/>
        <end position="202"/>
    </location>
</feature>
<dbReference type="InterPro" id="IPR011701">
    <property type="entry name" value="MFS"/>
</dbReference>
<keyword evidence="2 5" id="KW-0812">Transmembrane</keyword>
<dbReference type="PANTHER" id="PTHR23534:SF1">
    <property type="entry name" value="MAJOR FACILITATOR SUPERFAMILY PROTEIN"/>
    <property type="match status" value="1"/>
</dbReference>
<dbReference type="InterPro" id="IPR005829">
    <property type="entry name" value="Sugar_transporter_CS"/>
</dbReference>
<reference evidence="7 8" key="1">
    <citation type="submission" date="2020-08" db="EMBL/GenBank/DDBJ databases">
        <title>Genomic Encyclopedia of Archaeal and Bacterial Type Strains, Phase II (KMG-II): from individual species to whole genera.</title>
        <authorList>
            <person name="Goeker M."/>
        </authorList>
    </citation>
    <scope>NUCLEOTIDE SEQUENCE [LARGE SCALE GENOMIC DNA]</scope>
    <source>
        <strain evidence="7 8">DSM 23288</strain>
    </source>
</reference>
<keyword evidence="8" id="KW-1185">Reference proteome</keyword>
<gene>
    <name evidence="7" type="ORF">BDZ31_004140</name>
</gene>
<feature type="transmembrane region" description="Helical" evidence="5">
    <location>
        <begin position="301"/>
        <end position="320"/>
    </location>
</feature>
<dbReference type="SUPFAM" id="SSF103473">
    <property type="entry name" value="MFS general substrate transporter"/>
    <property type="match status" value="1"/>
</dbReference>
<comment type="subcellular location">
    <subcellularLocation>
        <location evidence="1">Cell membrane</location>
        <topology evidence="1">Multi-pass membrane protein</topology>
    </subcellularLocation>
</comment>
<dbReference type="InterPro" id="IPR005828">
    <property type="entry name" value="MFS_sugar_transport-like"/>
</dbReference>
<feature type="transmembrane region" description="Helical" evidence="5">
    <location>
        <begin position="269"/>
        <end position="289"/>
    </location>
</feature>
<feature type="transmembrane region" description="Helical" evidence="5">
    <location>
        <begin position="237"/>
        <end position="257"/>
    </location>
</feature>
<feature type="transmembrane region" description="Helical" evidence="5">
    <location>
        <begin position="87"/>
        <end position="107"/>
    </location>
</feature>
<proteinExistence type="predicted"/>
<name>A0A840IIC9_9ACTN</name>
<dbReference type="Pfam" id="PF07690">
    <property type="entry name" value="MFS_1"/>
    <property type="match status" value="1"/>
</dbReference>
<feature type="transmembrane region" description="Helical" evidence="5">
    <location>
        <begin position="392"/>
        <end position="412"/>
    </location>
</feature>
<dbReference type="GO" id="GO:0022857">
    <property type="term" value="F:transmembrane transporter activity"/>
    <property type="evidence" value="ECO:0007669"/>
    <property type="project" value="InterPro"/>
</dbReference>
<dbReference type="PROSITE" id="PS00216">
    <property type="entry name" value="SUGAR_TRANSPORT_1"/>
    <property type="match status" value="1"/>
</dbReference>
<dbReference type="PANTHER" id="PTHR23534">
    <property type="entry name" value="MFS PERMEASE"/>
    <property type="match status" value="1"/>
</dbReference>
<dbReference type="Gene3D" id="1.20.1250.20">
    <property type="entry name" value="MFS general substrate transporter like domains"/>
    <property type="match status" value="1"/>
</dbReference>
<dbReference type="EMBL" id="JACHNU010000007">
    <property type="protein sequence ID" value="MBB4664529.1"/>
    <property type="molecule type" value="Genomic_DNA"/>
</dbReference>
<feature type="transmembrane region" description="Helical" evidence="5">
    <location>
        <begin position="23"/>
        <end position="45"/>
    </location>
</feature>
<feature type="transmembrane region" description="Helical" evidence="5">
    <location>
        <begin position="146"/>
        <end position="165"/>
    </location>
</feature>